<sequence>MPPPRKRSAVWSHFTECENKKAKCVYCAQILTMPSGNVCNLGRHLKNKHPTVPLVVERQPVPSAENEVPGCSGMSAPPLPQPGCSSSSLPPCLEIQTTSTPTIVSAVQPRVASITDFIQSNKPIPARRAEILDEQLITMIAREYHPLKLVEDVEFKKFVGMLCPGYTLPTRKTLSESLLPKLYEKVLEATKKKIEKAEAVCLATDGWTSINNDSFIAVMAHFLSDQQRTLKMESVLLGCIEYNARHTSSNLCQFLKNMAVEWDIQNKITAVATDNAANITAAVREGEWRQIHCFAHTVNLCVQAAIKQIAPTIAKAKAVVEYFKRSSHAQAKLREMQKQLELPPLKLKQDVSTRWNSTFDMISRLTEIKTAVITTLALLSPQHALDENDWSLMEHAIPILKVFADITTEISAEKNVTLSKVIPLCKLISINSKANLREPSPIMEIRELVIKLDQELDRRLAHVESHPLYTEATILDPRFKKKSFRNEQCFERALVALKQKVGNATVAPPEVQVPEEQQPSTCSSIWDEFDKEVAQLRPANTTAAGIVEVDKYLAEPILHRTKDPFLWWSERRHVYPLLYKYIQRRLHLVATSVPCERIFSKAGYTMNDRRTQLKSKKLSQLLFISTNK</sequence>
<protein>
    <recommendedName>
        <fullName evidence="10">BED-type domain-containing protein</fullName>
    </recommendedName>
</protein>
<evidence type="ECO:0000256" key="6">
    <source>
        <dbReference type="ARBA" id="ARBA00023125"/>
    </source>
</evidence>
<dbReference type="GO" id="GO:0005634">
    <property type="term" value="C:nucleus"/>
    <property type="evidence" value="ECO:0007669"/>
    <property type="project" value="UniProtKB-SubCell"/>
</dbReference>
<dbReference type="SUPFAM" id="SSF140996">
    <property type="entry name" value="Hermes dimerisation domain"/>
    <property type="match status" value="1"/>
</dbReference>
<keyword evidence="6" id="KW-0238">DNA-binding</keyword>
<dbReference type="GO" id="GO:0046983">
    <property type="term" value="F:protein dimerization activity"/>
    <property type="evidence" value="ECO:0007669"/>
    <property type="project" value="InterPro"/>
</dbReference>
<evidence type="ECO:0000313" key="12">
    <source>
        <dbReference type="Proteomes" id="UP001153714"/>
    </source>
</evidence>
<evidence type="ECO:0000256" key="9">
    <source>
        <dbReference type="PROSITE-ProRule" id="PRU00027"/>
    </source>
</evidence>
<evidence type="ECO:0000256" key="3">
    <source>
        <dbReference type="ARBA" id="ARBA00022771"/>
    </source>
</evidence>
<evidence type="ECO:0000256" key="1">
    <source>
        <dbReference type="ARBA" id="ARBA00004123"/>
    </source>
</evidence>
<dbReference type="SMART" id="SM00614">
    <property type="entry name" value="ZnF_BED"/>
    <property type="match status" value="1"/>
</dbReference>
<keyword evidence="2" id="KW-0479">Metal-binding</keyword>
<dbReference type="PROSITE" id="PS50808">
    <property type="entry name" value="ZF_BED"/>
    <property type="match status" value="1"/>
</dbReference>
<dbReference type="InterPro" id="IPR012337">
    <property type="entry name" value="RNaseH-like_sf"/>
</dbReference>
<dbReference type="InterPro" id="IPR036236">
    <property type="entry name" value="Znf_C2H2_sf"/>
</dbReference>
<proteinExistence type="predicted"/>
<evidence type="ECO:0000313" key="11">
    <source>
        <dbReference type="EMBL" id="CAG9782307.1"/>
    </source>
</evidence>
<dbReference type="GO" id="GO:0009791">
    <property type="term" value="P:post-embryonic development"/>
    <property type="evidence" value="ECO:0007669"/>
    <property type="project" value="UniProtKB-ARBA"/>
</dbReference>
<dbReference type="OrthoDB" id="1607513at2759"/>
<keyword evidence="7" id="KW-0804">Transcription</keyword>
<evidence type="ECO:0000256" key="4">
    <source>
        <dbReference type="ARBA" id="ARBA00022833"/>
    </source>
</evidence>
<feature type="domain" description="BED-type" evidence="10">
    <location>
        <begin position="5"/>
        <end position="56"/>
    </location>
</feature>
<evidence type="ECO:0000256" key="2">
    <source>
        <dbReference type="ARBA" id="ARBA00022723"/>
    </source>
</evidence>
<comment type="subcellular location">
    <subcellularLocation>
        <location evidence="1">Nucleus</location>
    </subcellularLocation>
</comment>
<dbReference type="Pfam" id="PF02892">
    <property type="entry name" value="zf-BED"/>
    <property type="match status" value="1"/>
</dbReference>
<dbReference type="InterPro" id="IPR008906">
    <property type="entry name" value="HATC_C_dom"/>
</dbReference>
<keyword evidence="5" id="KW-0805">Transcription regulation</keyword>
<name>A0A9N9N2C3_9NEOP</name>
<keyword evidence="4" id="KW-0862">Zinc</keyword>
<reference evidence="11" key="2">
    <citation type="submission" date="2022-10" db="EMBL/GenBank/DDBJ databases">
        <authorList>
            <consortium name="ENA_rothamsted_submissions"/>
            <consortium name="culmorum"/>
            <person name="King R."/>
        </authorList>
    </citation>
    <scope>NUCLEOTIDE SEQUENCE</scope>
</reference>
<keyword evidence="3 9" id="KW-0863">Zinc-finger</keyword>
<dbReference type="InterPro" id="IPR052035">
    <property type="entry name" value="ZnF_BED_domain_contain"/>
</dbReference>
<organism evidence="11 12">
    <name type="scientific">Diatraea saccharalis</name>
    <name type="common">sugarcane borer</name>
    <dbReference type="NCBI Taxonomy" id="40085"/>
    <lineage>
        <taxon>Eukaryota</taxon>
        <taxon>Metazoa</taxon>
        <taxon>Ecdysozoa</taxon>
        <taxon>Arthropoda</taxon>
        <taxon>Hexapoda</taxon>
        <taxon>Insecta</taxon>
        <taxon>Pterygota</taxon>
        <taxon>Neoptera</taxon>
        <taxon>Endopterygota</taxon>
        <taxon>Lepidoptera</taxon>
        <taxon>Glossata</taxon>
        <taxon>Ditrysia</taxon>
        <taxon>Pyraloidea</taxon>
        <taxon>Crambidae</taxon>
        <taxon>Crambinae</taxon>
        <taxon>Diatraea</taxon>
    </lineage>
</organism>
<gene>
    <name evidence="11" type="ORF">DIATSA_LOCUS579</name>
</gene>
<evidence type="ECO:0000256" key="5">
    <source>
        <dbReference type="ARBA" id="ARBA00023015"/>
    </source>
</evidence>
<accession>A0A9N9N2C3</accession>
<dbReference type="AlphaFoldDB" id="A0A9N9N2C3"/>
<evidence type="ECO:0000259" key="10">
    <source>
        <dbReference type="PROSITE" id="PS50808"/>
    </source>
</evidence>
<dbReference type="InterPro" id="IPR003656">
    <property type="entry name" value="Znf_BED"/>
</dbReference>
<evidence type="ECO:0000256" key="7">
    <source>
        <dbReference type="ARBA" id="ARBA00023163"/>
    </source>
</evidence>
<reference evidence="11" key="1">
    <citation type="submission" date="2021-12" db="EMBL/GenBank/DDBJ databases">
        <authorList>
            <person name="King R."/>
        </authorList>
    </citation>
    <scope>NUCLEOTIDE SEQUENCE</scope>
</reference>
<dbReference type="PANTHER" id="PTHR46481">
    <property type="entry name" value="ZINC FINGER BED DOMAIN-CONTAINING PROTEIN 4"/>
    <property type="match status" value="1"/>
</dbReference>
<dbReference type="SUPFAM" id="SSF53098">
    <property type="entry name" value="Ribonuclease H-like"/>
    <property type="match status" value="1"/>
</dbReference>
<evidence type="ECO:0000256" key="8">
    <source>
        <dbReference type="ARBA" id="ARBA00023242"/>
    </source>
</evidence>
<dbReference type="GO" id="GO:0008270">
    <property type="term" value="F:zinc ion binding"/>
    <property type="evidence" value="ECO:0007669"/>
    <property type="project" value="UniProtKB-KW"/>
</dbReference>
<keyword evidence="12" id="KW-1185">Reference proteome</keyword>
<dbReference type="Proteomes" id="UP001153714">
    <property type="component" value="Chromosome 1"/>
</dbReference>
<dbReference type="EMBL" id="OU893332">
    <property type="protein sequence ID" value="CAG9782307.1"/>
    <property type="molecule type" value="Genomic_DNA"/>
</dbReference>
<dbReference type="PANTHER" id="PTHR46481:SF10">
    <property type="entry name" value="ZINC FINGER BED DOMAIN-CONTAINING PROTEIN 39"/>
    <property type="match status" value="1"/>
</dbReference>
<dbReference type="GO" id="GO:0003677">
    <property type="term" value="F:DNA binding"/>
    <property type="evidence" value="ECO:0007669"/>
    <property type="project" value="UniProtKB-KW"/>
</dbReference>
<dbReference type="Pfam" id="PF05699">
    <property type="entry name" value="Dimer_Tnp_hAT"/>
    <property type="match status" value="1"/>
</dbReference>
<keyword evidence="8" id="KW-0539">Nucleus</keyword>
<dbReference type="SUPFAM" id="SSF57667">
    <property type="entry name" value="beta-beta-alpha zinc fingers"/>
    <property type="match status" value="1"/>
</dbReference>